<dbReference type="Gene3D" id="3.30.450.200">
    <property type="match status" value="1"/>
</dbReference>
<dbReference type="PANTHER" id="PTHR15288:SF0">
    <property type="entry name" value="UDENN DOMAIN-CONTAINING PROTEIN"/>
    <property type="match status" value="1"/>
</dbReference>
<feature type="domain" description="UDENN" evidence="2">
    <location>
        <begin position="162"/>
        <end position="788"/>
    </location>
</feature>
<reference evidence="3" key="1">
    <citation type="submission" date="2022-11" db="EMBL/GenBank/DDBJ databases">
        <authorList>
            <person name="Hyden B.L."/>
            <person name="Feng K."/>
            <person name="Yates T."/>
            <person name="Jawdy S."/>
            <person name="Smart L.B."/>
            <person name="Muchero W."/>
        </authorList>
    </citation>
    <scope>NUCLEOTIDE SEQUENCE</scope>
    <source>
        <tissue evidence="3">Shoot tip</tissue>
    </source>
</reference>
<dbReference type="OrthoDB" id="6019893at2759"/>
<name>A0A9Q0PFA2_SALPP</name>
<dbReference type="Proteomes" id="UP001151532">
    <property type="component" value="Chromosome 2"/>
</dbReference>
<gene>
    <name evidence="3" type="ORF">OIU79_016834</name>
</gene>
<evidence type="ECO:0000313" key="3">
    <source>
        <dbReference type="EMBL" id="KAJ6687181.1"/>
    </source>
</evidence>
<protein>
    <submittedName>
        <fullName evidence="3">SUPPRESSION OF TUMORIGENICITY 5 ST5</fullName>
    </submittedName>
</protein>
<keyword evidence="4" id="KW-1185">Reference proteome</keyword>
<dbReference type="InterPro" id="IPR001194">
    <property type="entry name" value="cDENN_dom"/>
</dbReference>
<dbReference type="PROSITE" id="PS50211">
    <property type="entry name" value="DENN"/>
    <property type="match status" value="1"/>
</dbReference>
<evidence type="ECO:0000256" key="1">
    <source>
        <dbReference type="SAM" id="MobiDB-lite"/>
    </source>
</evidence>
<dbReference type="InterPro" id="IPR005113">
    <property type="entry name" value="uDENN_dom"/>
</dbReference>
<dbReference type="AlphaFoldDB" id="A0A9Q0PFA2"/>
<accession>A0A9Q0PFA2</accession>
<dbReference type="SMART" id="SM00799">
    <property type="entry name" value="DENN"/>
    <property type="match status" value="1"/>
</dbReference>
<reference evidence="3" key="2">
    <citation type="journal article" date="2023" name="Int. J. Mol. Sci.">
        <title>De Novo Assembly and Annotation of 11 Diverse Shrub Willow (Salix) Genomes Reveals Novel Gene Organization in Sex-Linked Regions.</title>
        <authorList>
            <person name="Hyden B."/>
            <person name="Feng K."/>
            <person name="Yates T.B."/>
            <person name="Jawdy S."/>
            <person name="Cereghino C."/>
            <person name="Smart L.B."/>
            <person name="Muchero W."/>
        </authorList>
    </citation>
    <scope>NUCLEOTIDE SEQUENCE</scope>
    <source>
        <tissue evidence="3">Shoot tip</tissue>
    </source>
</reference>
<dbReference type="InterPro" id="IPR037516">
    <property type="entry name" value="Tripartite_DENN"/>
</dbReference>
<comment type="caution">
    <text evidence="3">The sequence shown here is derived from an EMBL/GenBank/DDBJ whole genome shotgun (WGS) entry which is preliminary data.</text>
</comment>
<evidence type="ECO:0000313" key="4">
    <source>
        <dbReference type="Proteomes" id="UP001151532"/>
    </source>
</evidence>
<dbReference type="PANTHER" id="PTHR15288">
    <property type="entry name" value="DENN DOMAIN-CONTAINING PROTEIN 2"/>
    <property type="match status" value="1"/>
</dbReference>
<dbReference type="EMBL" id="JAPFFK010000019">
    <property type="protein sequence ID" value="KAJ6687181.1"/>
    <property type="molecule type" value="Genomic_DNA"/>
</dbReference>
<dbReference type="InterPro" id="IPR051942">
    <property type="entry name" value="DENN_domain_containing_2"/>
</dbReference>
<evidence type="ECO:0000259" key="2">
    <source>
        <dbReference type="PROSITE" id="PS50211"/>
    </source>
</evidence>
<dbReference type="Pfam" id="PF03456">
    <property type="entry name" value="uDENN"/>
    <property type="match status" value="1"/>
</dbReference>
<feature type="compositionally biased region" description="Basic and acidic residues" evidence="1">
    <location>
        <begin position="1"/>
        <end position="15"/>
    </location>
</feature>
<dbReference type="InterPro" id="IPR043153">
    <property type="entry name" value="DENN_C"/>
</dbReference>
<dbReference type="Gene3D" id="3.40.50.11500">
    <property type="match status" value="1"/>
</dbReference>
<organism evidence="3 4">
    <name type="scientific">Salix purpurea</name>
    <name type="common">Purple osier willow</name>
    <dbReference type="NCBI Taxonomy" id="77065"/>
    <lineage>
        <taxon>Eukaryota</taxon>
        <taxon>Viridiplantae</taxon>
        <taxon>Streptophyta</taxon>
        <taxon>Embryophyta</taxon>
        <taxon>Tracheophyta</taxon>
        <taxon>Spermatophyta</taxon>
        <taxon>Magnoliopsida</taxon>
        <taxon>eudicotyledons</taxon>
        <taxon>Gunneridae</taxon>
        <taxon>Pentapetalae</taxon>
        <taxon>rosids</taxon>
        <taxon>fabids</taxon>
        <taxon>Malpighiales</taxon>
        <taxon>Salicaceae</taxon>
        <taxon>Saliceae</taxon>
        <taxon>Salix</taxon>
    </lineage>
</organism>
<feature type="region of interest" description="Disordered" evidence="1">
    <location>
        <begin position="1"/>
        <end position="21"/>
    </location>
</feature>
<sequence length="790" mass="88964">MGTKGDGESQEERPHSPYSVLQHLSEEAFRVAGEALHSVYPGTDSGFKSMQRSQSEVFTNGAGSLRSSSFRKLKTRMQNALRRGGDSREQGYLPSFNPEVLANQKRQWYQLNSKSLNHSKYKEPTSLFEHFIVAGLHPDANLEKVEDAFAREKKWESDMEKSDLLDFKSMQRRAPSFPTLEPQILFKYPPGKRLAMRSKDLAAFCFPGGVKTRLLERTPSLSELNELVYGQEHLGRDDFSFIFSLKVADNDTLYGVCMHVTEIVQRPPGILGIQSPFSQSTGRCCRFLVSAPRCYCVLTRVPFFELHYEMLNSIIAQERLNRITQFVSEMSLASCMPSVSKQHGQMNENVDCLDREYDADWMASAIPVDCAVALTAAAAGIISDDVIPTLSPKIWEPQSPESITASEASDSSQAREVDKDGRKYLQYFDDYASLSPESHCDALERIFDTLFSPVRSMVSEDEEDELFPDHEKDFGDDLILEWAKENKNDLLQIICGYHAMPLPQRGNGIVFQPLDHLQAIEYKRPPASDLGFCNNYLASFEAAKVNAKLAAAEEALALSIWTTATVCRVLSLENVLTLVAGVLLEKQVVVVCPNLGVLSAVVLSLVPMIRPFQWQSLLLPILPRQMLDFLDAPVPFIVGIQHRPADLKIKPSNLVHVNVLKNQVKMYHLPALPRYKELVSELRPLHGRLSLESSVAKRHPVYRCNEVQAEAATRFLSVMRRYLESLCSDLRSYTITSVQSNNDRVSLLLKDSFVDSFNSRDRSFIKHFVDTQLFAVLSDSCLSSFEHGSF</sequence>
<dbReference type="Pfam" id="PF02141">
    <property type="entry name" value="DENN"/>
    <property type="match status" value="1"/>
</dbReference>
<proteinExistence type="predicted"/>